<comment type="catalytic activity">
    <reaction evidence="15">
        <text>L-tyrosyl-[protein] + ATP = O-phospho-L-tyrosyl-[protein] + ADP + H(+)</text>
        <dbReference type="Rhea" id="RHEA:10596"/>
        <dbReference type="Rhea" id="RHEA-COMP:10136"/>
        <dbReference type="Rhea" id="RHEA-COMP:20101"/>
        <dbReference type="ChEBI" id="CHEBI:15378"/>
        <dbReference type="ChEBI" id="CHEBI:30616"/>
        <dbReference type="ChEBI" id="CHEBI:46858"/>
        <dbReference type="ChEBI" id="CHEBI:61978"/>
        <dbReference type="ChEBI" id="CHEBI:456216"/>
        <dbReference type="EC" id="2.7.10.2"/>
    </reaction>
</comment>
<evidence type="ECO:0000259" key="18">
    <source>
        <dbReference type="Pfam" id="PF02706"/>
    </source>
</evidence>
<feature type="coiled-coil region" evidence="16">
    <location>
        <begin position="334"/>
        <end position="375"/>
    </location>
</feature>
<keyword evidence="12 17" id="KW-1133">Transmembrane helix</keyword>
<dbReference type="NCBIfam" id="TIGR01007">
    <property type="entry name" value="eps_fam"/>
    <property type="match status" value="1"/>
</dbReference>
<evidence type="ECO:0000256" key="12">
    <source>
        <dbReference type="ARBA" id="ARBA00022989"/>
    </source>
</evidence>
<feature type="transmembrane region" description="Helical" evidence="17">
    <location>
        <begin position="50"/>
        <end position="68"/>
    </location>
</feature>
<feature type="domain" description="Tyrosine-protein kinase G-rich" evidence="20">
    <location>
        <begin position="379"/>
        <end position="455"/>
    </location>
</feature>
<keyword evidence="8 17" id="KW-0812">Transmembrane</keyword>
<feature type="domain" description="AAA" evidence="19">
    <location>
        <begin position="522"/>
        <end position="681"/>
    </location>
</feature>
<dbReference type="AlphaFoldDB" id="A0A2G8RI46"/>
<dbReference type="GO" id="GO:0005524">
    <property type="term" value="F:ATP binding"/>
    <property type="evidence" value="ECO:0007669"/>
    <property type="project" value="UniProtKB-KW"/>
</dbReference>
<dbReference type="CDD" id="cd05387">
    <property type="entry name" value="BY-kinase"/>
    <property type="match status" value="1"/>
</dbReference>
<keyword evidence="13 17" id="KW-0472">Membrane</keyword>
<dbReference type="SUPFAM" id="SSF52540">
    <property type="entry name" value="P-loop containing nucleoside triphosphate hydrolases"/>
    <property type="match status" value="1"/>
</dbReference>
<protein>
    <recommendedName>
        <fullName evidence="4">non-specific protein-tyrosine kinase</fullName>
        <ecNumber evidence="4">2.7.10.2</ecNumber>
    </recommendedName>
</protein>
<evidence type="ECO:0000256" key="8">
    <source>
        <dbReference type="ARBA" id="ARBA00022692"/>
    </source>
</evidence>
<dbReference type="InterPro" id="IPR005702">
    <property type="entry name" value="Wzc-like_C"/>
</dbReference>
<dbReference type="EMBL" id="AWWI01000046">
    <property type="protein sequence ID" value="PIL21182.1"/>
    <property type="molecule type" value="Genomic_DNA"/>
</dbReference>
<dbReference type="GO" id="GO:0004715">
    <property type="term" value="F:non-membrane spanning protein tyrosine kinase activity"/>
    <property type="evidence" value="ECO:0007669"/>
    <property type="project" value="UniProtKB-EC"/>
</dbReference>
<dbReference type="PANTHER" id="PTHR32309:SF13">
    <property type="entry name" value="FERRIC ENTEROBACTIN TRANSPORT PROTEIN FEPE"/>
    <property type="match status" value="1"/>
</dbReference>
<dbReference type="InterPro" id="IPR003856">
    <property type="entry name" value="LPS_length_determ_N"/>
</dbReference>
<evidence type="ECO:0000256" key="10">
    <source>
        <dbReference type="ARBA" id="ARBA00022777"/>
    </source>
</evidence>
<evidence type="ECO:0000259" key="19">
    <source>
        <dbReference type="Pfam" id="PF13614"/>
    </source>
</evidence>
<comment type="similarity">
    <text evidence="3">Belongs to the etk/wzc family.</text>
</comment>
<dbReference type="Gene3D" id="3.40.50.300">
    <property type="entry name" value="P-loop containing nucleotide triphosphate hydrolases"/>
    <property type="match status" value="1"/>
</dbReference>
<dbReference type="InterPro" id="IPR050445">
    <property type="entry name" value="Bact_polysacc_biosynth/exp"/>
</dbReference>
<sequence length="722" mass="79342">MNETHSPPSRRTNSEKVSYRSLPGNASVGASDDGVIDLGAVFGTLWRGKLLILATTLLAILIGGYYAYFVATPLYRSTAVVMLNNREEQVIDFQSVIGGLGSDASVVNTEVEVIQSRSLLGKVVDQLNLMEDPEFNESLRPPSAIENLQQVAKGIFNLENPAIEGADQGIRQATISRLLGVMSVRNVPQSLVFQITIETTDPEKSASIADALVDLYILNQLEVKFDATEQATTWLTERVTDLQAQLEQAEAKVRDFQANTDLVDQASLEAQDRQIKDIRDRIETTRVTKENADQRLVAIREADTPQAQAEVSGDPQLQRFLASIDTPETYQAFQDRYAQVMNRAEIEVQRAQNQLDALNTSRVALENQIARQSSDLIALQQLTREAEASRMLYEYFLARLKETSAQQGVQQADSRILSDAVIPNNESAPRKSLILAISGILGLMFGVALVLLREAGQDRFRTSSSVEAMTGYAVMGQVPLLPSKRRKDTINYLAEKPTSAAAEAIRNFRTSALLSNVDNPPQIIAISSSIPGEGKTTLSLSLAQNLSAMGKKVLLIEGDMRRRVVSTYLNEENKSSKGIISVMTGAQTLTDTVVHDNNLGADILLGEKGSANAADIFTSERFKAMLDEARVTYDYIVIDTPPVLVVPDARIIAQMADALVLVVKWDSTSRTQVIEALKMFESVNHPVSGVVLNQISPKGMKRYGYGEKYGAYGSYGRKYYMN</sequence>
<evidence type="ECO:0000313" key="21">
    <source>
        <dbReference type="EMBL" id="PIL21182.1"/>
    </source>
</evidence>
<evidence type="ECO:0000256" key="3">
    <source>
        <dbReference type="ARBA" id="ARBA00008883"/>
    </source>
</evidence>
<name>A0A2G8RI46_9RHOB</name>
<reference evidence="21 22" key="1">
    <citation type="submission" date="2013-09" db="EMBL/GenBank/DDBJ databases">
        <title>Genome sequencing of Phaeobacter antarcticus sp. nov. SM1211.</title>
        <authorList>
            <person name="Zhang X.-Y."/>
            <person name="Liu C."/>
            <person name="Chen X.-L."/>
            <person name="Xie B.-B."/>
            <person name="Qin Q.-L."/>
            <person name="Rong J.-C."/>
            <person name="Zhang Y.-Z."/>
        </authorList>
    </citation>
    <scope>NUCLEOTIDE SEQUENCE [LARGE SCALE GENOMIC DNA]</scope>
    <source>
        <strain evidence="21 22">SM1211</strain>
    </source>
</reference>
<keyword evidence="14" id="KW-0829">Tyrosine-protein kinase</keyword>
<feature type="domain" description="Polysaccharide chain length determinant N-terminal" evidence="18">
    <location>
        <begin position="36"/>
        <end position="127"/>
    </location>
</feature>
<keyword evidence="16" id="KW-0175">Coiled coil</keyword>
<dbReference type="PANTHER" id="PTHR32309">
    <property type="entry name" value="TYROSINE-PROTEIN KINASE"/>
    <property type="match status" value="1"/>
</dbReference>
<comment type="subcellular location">
    <subcellularLocation>
        <location evidence="1">Cell inner membrane</location>
        <topology evidence="1">Multi-pass membrane protein</topology>
    </subcellularLocation>
</comment>
<organism evidence="21 22">
    <name type="scientific">Puniceibacterium antarcticum</name>
    <dbReference type="NCBI Taxonomy" id="1206336"/>
    <lineage>
        <taxon>Bacteria</taxon>
        <taxon>Pseudomonadati</taxon>
        <taxon>Pseudomonadota</taxon>
        <taxon>Alphaproteobacteria</taxon>
        <taxon>Rhodobacterales</taxon>
        <taxon>Paracoccaceae</taxon>
        <taxon>Puniceibacterium</taxon>
    </lineage>
</organism>
<dbReference type="Pfam" id="PF13614">
    <property type="entry name" value="AAA_31"/>
    <property type="match status" value="1"/>
</dbReference>
<evidence type="ECO:0000256" key="1">
    <source>
        <dbReference type="ARBA" id="ARBA00004429"/>
    </source>
</evidence>
<evidence type="ECO:0000256" key="11">
    <source>
        <dbReference type="ARBA" id="ARBA00022840"/>
    </source>
</evidence>
<dbReference type="RefSeq" id="WP_099910035.1">
    <property type="nucleotide sequence ID" value="NZ_AWWI01000046.1"/>
</dbReference>
<dbReference type="GO" id="GO:0005886">
    <property type="term" value="C:plasma membrane"/>
    <property type="evidence" value="ECO:0007669"/>
    <property type="project" value="UniProtKB-SubCell"/>
</dbReference>
<proteinExistence type="inferred from homology"/>
<comment type="similarity">
    <text evidence="2">Belongs to the CpsD/CapB family.</text>
</comment>
<evidence type="ECO:0000256" key="14">
    <source>
        <dbReference type="ARBA" id="ARBA00023137"/>
    </source>
</evidence>
<dbReference type="EC" id="2.7.10.2" evidence="4"/>
<keyword evidence="5" id="KW-1003">Cell membrane</keyword>
<dbReference type="Pfam" id="PF02706">
    <property type="entry name" value="Wzz"/>
    <property type="match status" value="1"/>
</dbReference>
<keyword evidence="6" id="KW-0997">Cell inner membrane</keyword>
<dbReference type="Pfam" id="PF13807">
    <property type="entry name" value="GNVR"/>
    <property type="match status" value="1"/>
</dbReference>
<keyword evidence="10" id="KW-0418">Kinase</keyword>
<gene>
    <name evidence="21" type="ORF">P775_05735</name>
</gene>
<dbReference type="Proteomes" id="UP000231259">
    <property type="component" value="Unassembled WGS sequence"/>
</dbReference>
<comment type="caution">
    <text evidence="21">The sequence shown here is derived from an EMBL/GenBank/DDBJ whole genome shotgun (WGS) entry which is preliminary data.</text>
</comment>
<dbReference type="OrthoDB" id="230260at2"/>
<evidence type="ECO:0000256" key="16">
    <source>
        <dbReference type="SAM" id="Coils"/>
    </source>
</evidence>
<keyword evidence="11" id="KW-0067">ATP-binding</keyword>
<evidence type="ECO:0000256" key="7">
    <source>
        <dbReference type="ARBA" id="ARBA00022679"/>
    </source>
</evidence>
<evidence type="ECO:0000256" key="5">
    <source>
        <dbReference type="ARBA" id="ARBA00022475"/>
    </source>
</evidence>
<evidence type="ECO:0000256" key="2">
    <source>
        <dbReference type="ARBA" id="ARBA00007316"/>
    </source>
</evidence>
<keyword evidence="7" id="KW-0808">Transferase</keyword>
<feature type="coiled-coil region" evidence="16">
    <location>
        <begin position="232"/>
        <end position="295"/>
    </location>
</feature>
<dbReference type="InterPro" id="IPR032807">
    <property type="entry name" value="GNVR"/>
</dbReference>
<evidence type="ECO:0000313" key="22">
    <source>
        <dbReference type="Proteomes" id="UP000231259"/>
    </source>
</evidence>
<evidence type="ECO:0000256" key="13">
    <source>
        <dbReference type="ARBA" id="ARBA00023136"/>
    </source>
</evidence>
<dbReference type="InterPro" id="IPR027417">
    <property type="entry name" value="P-loop_NTPase"/>
</dbReference>
<feature type="transmembrane region" description="Helical" evidence="17">
    <location>
        <begin position="433"/>
        <end position="452"/>
    </location>
</feature>
<evidence type="ECO:0000256" key="9">
    <source>
        <dbReference type="ARBA" id="ARBA00022741"/>
    </source>
</evidence>
<keyword evidence="9" id="KW-0547">Nucleotide-binding</keyword>
<evidence type="ECO:0000256" key="6">
    <source>
        <dbReference type="ARBA" id="ARBA00022519"/>
    </source>
</evidence>
<evidence type="ECO:0000256" key="17">
    <source>
        <dbReference type="SAM" id="Phobius"/>
    </source>
</evidence>
<evidence type="ECO:0000256" key="4">
    <source>
        <dbReference type="ARBA" id="ARBA00011903"/>
    </source>
</evidence>
<evidence type="ECO:0000256" key="15">
    <source>
        <dbReference type="ARBA" id="ARBA00051245"/>
    </source>
</evidence>
<dbReference type="InterPro" id="IPR025669">
    <property type="entry name" value="AAA_dom"/>
</dbReference>
<evidence type="ECO:0000259" key="20">
    <source>
        <dbReference type="Pfam" id="PF13807"/>
    </source>
</evidence>
<keyword evidence="22" id="KW-1185">Reference proteome</keyword>
<accession>A0A2G8RI46</accession>